<feature type="non-terminal residue" evidence="1">
    <location>
        <position position="66"/>
    </location>
</feature>
<gene>
    <name evidence="1" type="ORF">M9458_002491</name>
</gene>
<proteinExistence type="predicted"/>
<dbReference type="Proteomes" id="UP001529510">
    <property type="component" value="Unassembled WGS sequence"/>
</dbReference>
<evidence type="ECO:0000313" key="1">
    <source>
        <dbReference type="EMBL" id="KAL0204473.1"/>
    </source>
</evidence>
<organism evidence="1 2">
    <name type="scientific">Cirrhinus mrigala</name>
    <name type="common">Mrigala</name>
    <dbReference type="NCBI Taxonomy" id="683832"/>
    <lineage>
        <taxon>Eukaryota</taxon>
        <taxon>Metazoa</taxon>
        <taxon>Chordata</taxon>
        <taxon>Craniata</taxon>
        <taxon>Vertebrata</taxon>
        <taxon>Euteleostomi</taxon>
        <taxon>Actinopterygii</taxon>
        <taxon>Neopterygii</taxon>
        <taxon>Teleostei</taxon>
        <taxon>Ostariophysi</taxon>
        <taxon>Cypriniformes</taxon>
        <taxon>Cyprinidae</taxon>
        <taxon>Labeoninae</taxon>
        <taxon>Labeonini</taxon>
        <taxon>Cirrhinus</taxon>
    </lineage>
</organism>
<comment type="caution">
    <text evidence="1">The sequence shown here is derived from an EMBL/GenBank/DDBJ whole genome shotgun (WGS) entry which is preliminary data.</text>
</comment>
<dbReference type="AlphaFoldDB" id="A0ABD0S0Z7"/>
<keyword evidence="2" id="KW-1185">Reference proteome</keyword>
<evidence type="ECO:0000313" key="2">
    <source>
        <dbReference type="Proteomes" id="UP001529510"/>
    </source>
</evidence>
<sequence length="66" mass="7863">ISQRFEAQPMFGLMDCNPAALAERRQRAQNISEELINTANDRRREVLEKRLNEQKIEREIAQRDHK</sequence>
<accession>A0ABD0S0Z7</accession>
<dbReference type="EMBL" id="JAMKFB020000001">
    <property type="protein sequence ID" value="KAL0204473.1"/>
    <property type="molecule type" value="Genomic_DNA"/>
</dbReference>
<feature type="non-terminal residue" evidence="1">
    <location>
        <position position="1"/>
    </location>
</feature>
<name>A0ABD0S0Z7_CIRMR</name>
<reference evidence="1 2" key="1">
    <citation type="submission" date="2024-05" db="EMBL/GenBank/DDBJ databases">
        <title>Genome sequencing and assembly of Indian major carp, Cirrhinus mrigala (Hamilton, 1822).</title>
        <authorList>
            <person name="Mohindra V."/>
            <person name="Chowdhury L.M."/>
            <person name="Lal K."/>
            <person name="Jena J.K."/>
        </authorList>
    </citation>
    <scope>NUCLEOTIDE SEQUENCE [LARGE SCALE GENOMIC DNA]</scope>
    <source>
        <strain evidence="1">CM1030</strain>
        <tissue evidence="1">Blood</tissue>
    </source>
</reference>
<protein>
    <submittedName>
        <fullName evidence="1">Uncharacterized protein</fullName>
    </submittedName>
</protein>